<dbReference type="InterPro" id="IPR000639">
    <property type="entry name" value="Epox_hydrolase-like"/>
</dbReference>
<dbReference type="Pfam" id="PF00561">
    <property type="entry name" value="Abhydrolase_1"/>
    <property type="match status" value="1"/>
</dbReference>
<dbReference type="EMBL" id="QGDI01000003">
    <property type="protein sequence ID" value="PWJ13879.1"/>
    <property type="molecule type" value="Genomic_DNA"/>
</dbReference>
<dbReference type="GO" id="GO:0016020">
    <property type="term" value="C:membrane"/>
    <property type="evidence" value="ECO:0007669"/>
    <property type="project" value="TreeGrafter"/>
</dbReference>
<evidence type="ECO:0000256" key="1">
    <source>
        <dbReference type="SAM" id="Phobius"/>
    </source>
</evidence>
<dbReference type="Gene3D" id="3.40.50.1820">
    <property type="entry name" value="alpha/beta hydrolase"/>
    <property type="match status" value="1"/>
</dbReference>
<dbReference type="GO" id="GO:0046464">
    <property type="term" value="P:acylglycerol catabolic process"/>
    <property type="evidence" value="ECO:0007669"/>
    <property type="project" value="TreeGrafter"/>
</dbReference>
<dbReference type="PANTHER" id="PTHR43798">
    <property type="entry name" value="MONOACYLGLYCEROL LIPASE"/>
    <property type="match status" value="1"/>
</dbReference>
<keyword evidence="1" id="KW-0812">Transmembrane</keyword>
<dbReference type="InterPro" id="IPR029058">
    <property type="entry name" value="AB_hydrolase_fold"/>
</dbReference>
<dbReference type="PANTHER" id="PTHR43798:SF33">
    <property type="entry name" value="HYDROLASE, PUTATIVE (AFU_ORTHOLOGUE AFUA_2G14860)-RELATED"/>
    <property type="match status" value="1"/>
</dbReference>
<organism evidence="3 4">
    <name type="scientific">Ruminococcus flavefaciens</name>
    <dbReference type="NCBI Taxonomy" id="1265"/>
    <lineage>
        <taxon>Bacteria</taxon>
        <taxon>Bacillati</taxon>
        <taxon>Bacillota</taxon>
        <taxon>Clostridia</taxon>
        <taxon>Eubacteriales</taxon>
        <taxon>Oscillospiraceae</taxon>
        <taxon>Ruminococcus</taxon>
    </lineage>
</organism>
<feature type="domain" description="AB hydrolase-1" evidence="2">
    <location>
        <begin position="68"/>
        <end position="296"/>
    </location>
</feature>
<dbReference type="OrthoDB" id="1817159at2"/>
<name>A0A315Y4D3_RUMFL</name>
<comment type="caution">
    <text evidence="3">The sequence shown here is derived from an EMBL/GenBank/DDBJ whole genome shotgun (WGS) entry which is preliminary data.</text>
</comment>
<accession>A0A315Y4D3</accession>
<dbReference type="InterPro" id="IPR000073">
    <property type="entry name" value="AB_hydrolase_1"/>
</dbReference>
<dbReference type="AlphaFoldDB" id="A0A315Y4D3"/>
<dbReference type="PRINTS" id="PR00412">
    <property type="entry name" value="EPOXHYDRLASE"/>
</dbReference>
<evidence type="ECO:0000313" key="4">
    <source>
        <dbReference type="Proteomes" id="UP000245720"/>
    </source>
</evidence>
<dbReference type="SUPFAM" id="SSF53474">
    <property type="entry name" value="alpha/beta-Hydrolases"/>
    <property type="match status" value="1"/>
</dbReference>
<reference evidence="3 4" key="1">
    <citation type="submission" date="2018-05" db="EMBL/GenBank/DDBJ databases">
        <title>The Hungate 1000. A catalogue of reference genomes from the rumen microbiome.</title>
        <authorList>
            <person name="Kelly W."/>
        </authorList>
    </citation>
    <scope>NUCLEOTIDE SEQUENCE [LARGE SCALE GENOMIC DNA]</scope>
    <source>
        <strain evidence="3 4">SAb67</strain>
    </source>
</reference>
<keyword evidence="1" id="KW-1133">Transmembrane helix</keyword>
<gene>
    <name evidence="3" type="ORF">IE37_00808</name>
</gene>
<dbReference type="RefSeq" id="WP_109725678.1">
    <property type="nucleotide sequence ID" value="NZ_QGDI01000003.1"/>
</dbReference>
<evidence type="ECO:0000313" key="3">
    <source>
        <dbReference type="EMBL" id="PWJ13879.1"/>
    </source>
</evidence>
<protein>
    <submittedName>
        <fullName evidence="3">Pimeloyl-ACP methyl ester carboxylesterase</fullName>
    </submittedName>
</protein>
<dbReference type="GO" id="GO:0047372">
    <property type="term" value="F:monoacylglycerol lipase activity"/>
    <property type="evidence" value="ECO:0007669"/>
    <property type="project" value="TreeGrafter"/>
</dbReference>
<dbReference type="InterPro" id="IPR050266">
    <property type="entry name" value="AB_hydrolase_sf"/>
</dbReference>
<evidence type="ECO:0000259" key="2">
    <source>
        <dbReference type="Pfam" id="PF00561"/>
    </source>
</evidence>
<dbReference type="Proteomes" id="UP000245720">
    <property type="component" value="Unassembled WGS sequence"/>
</dbReference>
<keyword evidence="1" id="KW-0472">Membrane</keyword>
<feature type="transmembrane region" description="Helical" evidence="1">
    <location>
        <begin position="7"/>
        <end position="29"/>
    </location>
</feature>
<proteinExistence type="predicted"/>
<sequence>MKKAFKIIGKVLLVIIILLIIFLLIVFTYNKIMMNKEKALLDEPLGEMIEVDGHNMCIYSEGEGKHTLVFLSGSGTASPILDFRSLYSLLVDDYRIVVVEKFGYGFSDVVNTERSFDTILRQDREALSKAGIDAPFILCPHSMSGLEAILWAQEYPDEVEAIVGLDMSLPRSYDNFNYSKTERFEKIAAIGRELGIIRFYYSDSSLPQGLSEAEKSLYRAIACKIAVNDDVINEGLAIHDAVKKIDGAPKPDIPMLMFISDGKETGIEKWSEIQKEYASELSNATIVELDCGHYVHNYKQEQISEEMKEFIGNIK</sequence>